<evidence type="ECO:0000313" key="3">
    <source>
        <dbReference type="Proteomes" id="UP001497453"/>
    </source>
</evidence>
<dbReference type="InterPro" id="IPR041078">
    <property type="entry name" value="Plavaka"/>
</dbReference>
<dbReference type="EMBL" id="OZ037949">
    <property type="protein sequence ID" value="CAL1711137.1"/>
    <property type="molecule type" value="Genomic_DNA"/>
</dbReference>
<accession>A0ABP1DTJ5</accession>
<dbReference type="Pfam" id="PF18759">
    <property type="entry name" value="Plavaka"/>
    <property type="match status" value="1"/>
</dbReference>
<proteinExistence type="predicted"/>
<dbReference type="Proteomes" id="UP001497453">
    <property type="component" value="Chromosome 6"/>
</dbReference>
<feature type="compositionally biased region" description="Acidic residues" evidence="1">
    <location>
        <begin position="54"/>
        <end position="74"/>
    </location>
</feature>
<gene>
    <name evidence="2" type="ORF">GFSPODELE1_LOCUS8194</name>
</gene>
<organism evidence="2 3">
    <name type="scientific">Somion occarium</name>
    <dbReference type="NCBI Taxonomy" id="3059160"/>
    <lineage>
        <taxon>Eukaryota</taxon>
        <taxon>Fungi</taxon>
        <taxon>Dikarya</taxon>
        <taxon>Basidiomycota</taxon>
        <taxon>Agaricomycotina</taxon>
        <taxon>Agaricomycetes</taxon>
        <taxon>Polyporales</taxon>
        <taxon>Cerrenaceae</taxon>
        <taxon>Somion</taxon>
    </lineage>
</organism>
<feature type="region of interest" description="Disordered" evidence="1">
    <location>
        <begin position="47"/>
        <end position="120"/>
    </location>
</feature>
<protein>
    <submittedName>
        <fullName evidence="2">Uncharacterized protein</fullName>
    </submittedName>
</protein>
<evidence type="ECO:0000256" key="1">
    <source>
        <dbReference type="SAM" id="MobiDB-lite"/>
    </source>
</evidence>
<sequence length="382" mass="42968">MLRIMSESILCPGCDRPLSVVGYAHYLKQTTNPKCKKEYLRQQGYENFPGLYDSDSDDDDDGADNDDISMEGEIGDQSSEGPRQFIGDYFSNDYGPEDFPGFEEHADNADPPLDHSSSPAGDIMVEGIDEVPWQMDVDEENETTSWELDYEGEDEETPNDDGYQDADDNVIYKDTTGWEPPAPSVDVAAHMLDLDASSETAEEQFTAGHCNIENSLRQKITVVKYPSKDAGTSVSASQTEPDSFRIYGSSIPSSADNPYSPFPNRLSWEICRWAKLRGPGSTALSELLSIEGIQEGLELNYKNSRELNRIIDTQLPGRPQFRCKEIVVAGEVFEVYHRPIMECIKSLYGNHKFAQHLIFAPERHYADKDMTMCMYHDMHTGK</sequence>
<reference evidence="3" key="1">
    <citation type="submission" date="2024-04" db="EMBL/GenBank/DDBJ databases">
        <authorList>
            <person name="Shaw F."/>
            <person name="Minotto A."/>
        </authorList>
    </citation>
    <scope>NUCLEOTIDE SEQUENCE [LARGE SCALE GENOMIC DNA]</scope>
</reference>
<evidence type="ECO:0000313" key="2">
    <source>
        <dbReference type="EMBL" id="CAL1711137.1"/>
    </source>
</evidence>
<keyword evidence="3" id="KW-1185">Reference proteome</keyword>
<name>A0ABP1DTJ5_9APHY</name>